<gene>
    <name evidence="3" type="ORF">CYLTODRAFT_99312</name>
</gene>
<dbReference type="PROSITE" id="PS51038">
    <property type="entry name" value="BAH"/>
    <property type="match status" value="1"/>
</dbReference>
<dbReference type="EMBL" id="KN880630">
    <property type="protein sequence ID" value="KIY64542.1"/>
    <property type="molecule type" value="Genomic_DNA"/>
</dbReference>
<dbReference type="Gene3D" id="2.30.30.490">
    <property type="match status" value="1"/>
</dbReference>
<dbReference type="InterPro" id="IPR011011">
    <property type="entry name" value="Znf_FYVE_PHD"/>
</dbReference>
<accession>A0A0D7B225</accession>
<dbReference type="GO" id="GO:0003682">
    <property type="term" value="F:chromatin binding"/>
    <property type="evidence" value="ECO:0007669"/>
    <property type="project" value="InterPro"/>
</dbReference>
<dbReference type="PANTHER" id="PTHR46364">
    <property type="entry name" value="OS08G0421900 PROTEIN"/>
    <property type="match status" value="1"/>
</dbReference>
<name>A0A0D7B225_9AGAR</name>
<reference evidence="3 4" key="1">
    <citation type="journal article" date="2015" name="Fungal Genet. Biol.">
        <title>Evolution of novel wood decay mechanisms in Agaricales revealed by the genome sequences of Fistulina hepatica and Cylindrobasidium torrendii.</title>
        <authorList>
            <person name="Floudas D."/>
            <person name="Held B.W."/>
            <person name="Riley R."/>
            <person name="Nagy L.G."/>
            <person name="Koehler G."/>
            <person name="Ransdell A.S."/>
            <person name="Younus H."/>
            <person name="Chow J."/>
            <person name="Chiniquy J."/>
            <person name="Lipzen A."/>
            <person name="Tritt A."/>
            <person name="Sun H."/>
            <person name="Haridas S."/>
            <person name="LaButti K."/>
            <person name="Ohm R.A."/>
            <person name="Kues U."/>
            <person name="Blanchette R.A."/>
            <person name="Grigoriev I.V."/>
            <person name="Minto R.E."/>
            <person name="Hibbett D.S."/>
        </authorList>
    </citation>
    <scope>NUCLEOTIDE SEQUENCE [LARGE SCALE GENOMIC DNA]</scope>
    <source>
        <strain evidence="3 4">FP15055 ss-10</strain>
    </source>
</reference>
<dbReference type="InterPro" id="IPR001025">
    <property type="entry name" value="BAH_dom"/>
</dbReference>
<evidence type="ECO:0000259" key="2">
    <source>
        <dbReference type="PROSITE" id="PS51038"/>
    </source>
</evidence>
<organism evidence="3 4">
    <name type="scientific">Cylindrobasidium torrendii FP15055 ss-10</name>
    <dbReference type="NCBI Taxonomy" id="1314674"/>
    <lineage>
        <taxon>Eukaryota</taxon>
        <taxon>Fungi</taxon>
        <taxon>Dikarya</taxon>
        <taxon>Basidiomycota</taxon>
        <taxon>Agaricomycotina</taxon>
        <taxon>Agaricomycetes</taxon>
        <taxon>Agaricomycetidae</taxon>
        <taxon>Agaricales</taxon>
        <taxon>Marasmiineae</taxon>
        <taxon>Physalacriaceae</taxon>
        <taxon>Cylindrobasidium</taxon>
    </lineage>
</organism>
<feature type="compositionally biased region" description="Acidic residues" evidence="1">
    <location>
        <begin position="8"/>
        <end position="27"/>
    </location>
</feature>
<evidence type="ECO:0000256" key="1">
    <source>
        <dbReference type="SAM" id="MobiDB-lite"/>
    </source>
</evidence>
<feature type="domain" description="BAH" evidence="2">
    <location>
        <begin position="55"/>
        <end position="185"/>
    </location>
</feature>
<feature type="compositionally biased region" description="Basic and acidic residues" evidence="1">
    <location>
        <begin position="28"/>
        <end position="39"/>
    </location>
</feature>
<keyword evidence="4" id="KW-1185">Reference proteome</keyword>
<proteinExistence type="predicted"/>
<protein>
    <recommendedName>
        <fullName evidence="2">BAH domain-containing protein</fullName>
    </recommendedName>
</protein>
<evidence type="ECO:0000313" key="4">
    <source>
        <dbReference type="Proteomes" id="UP000054007"/>
    </source>
</evidence>
<evidence type="ECO:0000313" key="3">
    <source>
        <dbReference type="EMBL" id="KIY64542.1"/>
    </source>
</evidence>
<dbReference type="STRING" id="1314674.A0A0D7B225"/>
<dbReference type="Proteomes" id="UP000054007">
    <property type="component" value="Unassembled WGS sequence"/>
</dbReference>
<dbReference type="InterPro" id="IPR043151">
    <property type="entry name" value="BAH_sf"/>
</dbReference>
<dbReference type="SUPFAM" id="SSF57903">
    <property type="entry name" value="FYVE/PHD zinc finger"/>
    <property type="match status" value="1"/>
</dbReference>
<dbReference type="SMART" id="SM00439">
    <property type="entry name" value="BAH"/>
    <property type="match status" value="1"/>
</dbReference>
<feature type="region of interest" description="Disordered" evidence="1">
    <location>
        <begin position="1"/>
        <end position="39"/>
    </location>
</feature>
<sequence length="235" mass="27397">MPQYPSEQDSDYETGSSTDEDPEEDDSPSIREFETWPERGRIVAHSKENDVENTLTLTRDDHVLIVPQEKHPEQATDFWVAKVRAIRSPPKENRNLWLKVQWYYHPIDVAQHVSKATSLSLGYSSHKNEFIFSDHFDIISFHSVERTIPVYRYVETSFAPPNIPADGLWSRYDYELKTRTLMPNPPSADCDTLKCGAYQPDTEMRMCPRERCMRWWHVRCLGDTVDASEDDNVVQ</sequence>
<dbReference type="OrthoDB" id="10259622at2759"/>
<dbReference type="AlphaFoldDB" id="A0A0D7B225"/>